<evidence type="ECO:0000256" key="1">
    <source>
        <dbReference type="SAM" id="MobiDB-lite"/>
    </source>
</evidence>
<dbReference type="InterPro" id="IPR007278">
    <property type="entry name" value="DUF397"/>
</dbReference>
<dbReference type="Proteomes" id="UP001141259">
    <property type="component" value="Unassembled WGS sequence"/>
</dbReference>
<evidence type="ECO:0000313" key="3">
    <source>
        <dbReference type="EMBL" id="MCS7477284.1"/>
    </source>
</evidence>
<dbReference type="EMBL" id="JANYMP010000004">
    <property type="protein sequence ID" value="MCS7477284.1"/>
    <property type="molecule type" value="Genomic_DNA"/>
</dbReference>
<protein>
    <submittedName>
        <fullName evidence="3">DUF397 domain-containing protein</fullName>
    </submittedName>
</protein>
<feature type="domain" description="DUF397" evidence="2">
    <location>
        <begin position="15"/>
        <end position="63"/>
    </location>
</feature>
<organism evidence="3 4">
    <name type="scientific">Umezawaea endophytica</name>
    <dbReference type="NCBI Taxonomy" id="1654476"/>
    <lineage>
        <taxon>Bacteria</taxon>
        <taxon>Bacillati</taxon>
        <taxon>Actinomycetota</taxon>
        <taxon>Actinomycetes</taxon>
        <taxon>Pseudonocardiales</taxon>
        <taxon>Pseudonocardiaceae</taxon>
        <taxon>Umezawaea</taxon>
    </lineage>
</organism>
<reference evidence="3" key="1">
    <citation type="submission" date="2022-08" db="EMBL/GenBank/DDBJ databases">
        <authorList>
            <person name="Tistechok S."/>
            <person name="Samborskyy M."/>
            <person name="Roman I."/>
        </authorList>
    </citation>
    <scope>NUCLEOTIDE SEQUENCE</scope>
    <source>
        <strain evidence="3">DSM 103496</strain>
    </source>
</reference>
<accession>A0A9X2ZZE7</accession>
<keyword evidence="4" id="KW-1185">Reference proteome</keyword>
<dbReference type="Pfam" id="PF04149">
    <property type="entry name" value="DUF397"/>
    <property type="match status" value="1"/>
</dbReference>
<dbReference type="AlphaFoldDB" id="A0A9X2ZZE7"/>
<name>A0A9X2ZZE7_9PSEU</name>
<evidence type="ECO:0000259" key="2">
    <source>
        <dbReference type="Pfam" id="PF04149"/>
    </source>
</evidence>
<dbReference type="RefSeq" id="WP_259622793.1">
    <property type="nucleotide sequence ID" value="NZ_JANYMP010000004.1"/>
</dbReference>
<evidence type="ECO:0000313" key="4">
    <source>
        <dbReference type="Proteomes" id="UP001141259"/>
    </source>
</evidence>
<comment type="caution">
    <text evidence="3">The sequence shown here is derived from an EMBL/GenBank/DDBJ whole genome shotgun (WGS) entry which is preliminary data.</text>
</comment>
<feature type="region of interest" description="Disordered" evidence="1">
    <location>
        <begin position="1"/>
        <end position="21"/>
    </location>
</feature>
<proteinExistence type="predicted"/>
<sequence length="68" mass="7616">MTDNHPTPRDPQVSGWRKATYSNPDQSCVEINHTGAAVGVRDTKNRTAGALAFRHEAWVRFLSNLIRP</sequence>
<gene>
    <name evidence="3" type="ORF">NZH93_10515</name>
</gene>